<dbReference type="Proteomes" id="UP001193389">
    <property type="component" value="Chromosome"/>
</dbReference>
<dbReference type="RefSeq" id="WP_318351224.1">
    <property type="nucleotide sequence ID" value="NZ_AP018694.1"/>
</dbReference>
<name>A0A5K7SAI6_9BACT</name>
<feature type="chain" id="PRO_5024336650" description="Outer membrane protein beta-barrel domain-containing protein" evidence="1">
    <location>
        <begin position="22"/>
        <end position="207"/>
    </location>
</feature>
<dbReference type="KEGG" id="anf:AQPE_2466"/>
<dbReference type="AlphaFoldDB" id="A0A5K7SAI6"/>
<sequence length="207" mass="24301">MKFFSCIFLLVSILCIAQLHANPPHDEKLTLYKKRWDRLMPNQSKLQFAGSMGMFSGGPGWSYGKRDQWETDLYLGFIPEIDEIEGHMTTTLKQTYTPFRFRLNEFISVEPVTTGIYITKIFGEYFWSKLPERYPKNYYFWAVNTRFNIFVGQSFVFKMGTKTLGKELSFFYEFNTNDLYLISAFGNKTIGLKDIVGLSFGIRYRVF</sequence>
<evidence type="ECO:0000256" key="1">
    <source>
        <dbReference type="SAM" id="SignalP"/>
    </source>
</evidence>
<evidence type="ECO:0008006" key="4">
    <source>
        <dbReference type="Google" id="ProtNLM"/>
    </source>
</evidence>
<keyword evidence="3" id="KW-1185">Reference proteome</keyword>
<organism evidence="2 3">
    <name type="scientific">Aquipluma nitroreducens</name>
    <dbReference type="NCBI Taxonomy" id="2010828"/>
    <lineage>
        <taxon>Bacteria</taxon>
        <taxon>Pseudomonadati</taxon>
        <taxon>Bacteroidota</taxon>
        <taxon>Bacteroidia</taxon>
        <taxon>Marinilabiliales</taxon>
        <taxon>Prolixibacteraceae</taxon>
        <taxon>Aquipluma</taxon>
    </lineage>
</organism>
<keyword evidence="1" id="KW-0732">Signal</keyword>
<evidence type="ECO:0000313" key="3">
    <source>
        <dbReference type="Proteomes" id="UP001193389"/>
    </source>
</evidence>
<protein>
    <recommendedName>
        <fullName evidence="4">Outer membrane protein beta-barrel domain-containing protein</fullName>
    </recommendedName>
</protein>
<reference evidence="2" key="1">
    <citation type="journal article" date="2020" name="Int. J. Syst. Evol. Microbiol.">
        <title>Aquipluma nitroreducens gen. nov. sp. nov., a novel facultatively anaerobic bacterium isolated from a freshwater lake.</title>
        <authorList>
            <person name="Watanabe M."/>
            <person name="Kojima H."/>
            <person name="Fukui M."/>
        </authorList>
    </citation>
    <scope>NUCLEOTIDE SEQUENCE</scope>
    <source>
        <strain evidence="2">MeG22</strain>
    </source>
</reference>
<proteinExistence type="predicted"/>
<feature type="signal peptide" evidence="1">
    <location>
        <begin position="1"/>
        <end position="21"/>
    </location>
</feature>
<gene>
    <name evidence="2" type="ORF">AQPE_2466</name>
</gene>
<dbReference type="EMBL" id="AP018694">
    <property type="protein sequence ID" value="BBE18304.1"/>
    <property type="molecule type" value="Genomic_DNA"/>
</dbReference>
<evidence type="ECO:0000313" key="2">
    <source>
        <dbReference type="EMBL" id="BBE18304.1"/>
    </source>
</evidence>
<accession>A0A5K7SAI6</accession>